<proteinExistence type="inferred from homology"/>
<feature type="active site" description="Proton acceptor" evidence="9">
    <location>
        <position position="325"/>
    </location>
</feature>
<dbReference type="GO" id="GO:0009733">
    <property type="term" value="P:response to auxin"/>
    <property type="evidence" value="ECO:0007669"/>
    <property type="project" value="UniProtKB-ARBA"/>
</dbReference>
<dbReference type="Gramene" id="KCW60785">
    <property type="protein sequence ID" value="KCW60785"/>
    <property type="gene ID" value="EUGRSUZ_H03521"/>
</dbReference>
<comment type="cofactor">
    <cofactor evidence="11">
        <name>Cu cation</name>
        <dbReference type="ChEBI" id="CHEBI:23378"/>
    </cofactor>
    <text evidence="11">Contains 1 topaquinone per subunit.</text>
</comment>
<dbReference type="STRING" id="71139.A0A059B548"/>
<dbReference type="InterPro" id="IPR049948">
    <property type="entry name" value="Cu_Am_ox_TPQ-bd"/>
</dbReference>
<dbReference type="eggNOG" id="KOG1186">
    <property type="taxonomic scope" value="Eukaryota"/>
</dbReference>
<accession>A0A059B548</accession>
<feature type="signal peptide" evidence="12">
    <location>
        <begin position="1"/>
        <end position="26"/>
    </location>
</feature>
<evidence type="ECO:0000256" key="5">
    <source>
        <dbReference type="ARBA" id="ARBA00022772"/>
    </source>
</evidence>
<dbReference type="Gene3D" id="3.10.450.40">
    <property type="match status" value="2"/>
</dbReference>
<keyword evidence="12" id="KW-0732">Signal</keyword>
<dbReference type="Pfam" id="PF02728">
    <property type="entry name" value="Cu_amine_oxidN3"/>
    <property type="match status" value="1"/>
</dbReference>
<dbReference type="Gene3D" id="2.70.98.20">
    <property type="entry name" value="Copper amine oxidase, catalytic domain"/>
    <property type="match status" value="1"/>
</dbReference>
<reference evidence="16" key="1">
    <citation type="submission" date="2013-07" db="EMBL/GenBank/DDBJ databases">
        <title>The genome of Eucalyptus grandis.</title>
        <authorList>
            <person name="Schmutz J."/>
            <person name="Hayes R."/>
            <person name="Myburg A."/>
            <person name="Tuskan G."/>
            <person name="Grattapaglia D."/>
            <person name="Rokhsar D.S."/>
        </authorList>
    </citation>
    <scope>NUCLEOTIDE SEQUENCE</scope>
    <source>
        <tissue evidence="16">Leaf extractions</tissue>
    </source>
</reference>
<dbReference type="GO" id="GO:0048038">
    <property type="term" value="F:quinone binding"/>
    <property type="evidence" value="ECO:0007669"/>
    <property type="project" value="InterPro"/>
</dbReference>
<evidence type="ECO:0000313" key="16">
    <source>
        <dbReference type="EMBL" id="KCW60785.1"/>
    </source>
</evidence>
<feature type="active site" description="Proton acceptor" evidence="9">
    <location>
        <position position="413"/>
    </location>
</feature>
<evidence type="ECO:0000256" key="10">
    <source>
        <dbReference type="PIRSR" id="PIRSR600269-51"/>
    </source>
</evidence>
<feature type="domain" description="Copper amine oxidase N2-terminal" evidence="14">
    <location>
        <begin position="30"/>
        <end position="110"/>
    </location>
</feature>
<dbReference type="InterPro" id="IPR015798">
    <property type="entry name" value="Cu_amine_oxidase_C"/>
</dbReference>
<evidence type="ECO:0000256" key="11">
    <source>
        <dbReference type="RuleBase" id="RU000672"/>
    </source>
</evidence>
<evidence type="ECO:0000256" key="9">
    <source>
        <dbReference type="PIRSR" id="PIRSR600269-50"/>
    </source>
</evidence>
<keyword evidence="5 9" id="KW-0801">TPQ</keyword>
<dbReference type="InterPro" id="IPR049947">
    <property type="entry name" value="Cu_Am_Ox_Cu-bd"/>
</dbReference>
<dbReference type="PANTHER" id="PTHR10638">
    <property type="entry name" value="COPPER AMINE OXIDASE"/>
    <property type="match status" value="1"/>
</dbReference>
<dbReference type="InterPro" id="IPR016182">
    <property type="entry name" value="Cu_amine_oxidase_N-reg"/>
</dbReference>
<dbReference type="PANTHER" id="PTHR10638:SF87">
    <property type="entry name" value="AMINE OXIDASE [COPPER-CONTAINING] ALPHA 2, PEROXISOMAL-RELATED"/>
    <property type="match status" value="1"/>
</dbReference>
<gene>
    <name evidence="16" type="ORF">EUGRSUZ_H03521</name>
</gene>
<sequence length="674" mass="76000">MASPHKVLLSLLSITLFSFSVSPVSSQHEHPLDPLSPVEFSLIRDAVKRSYGASGENVTFQYVGLDEPDKSLVHSWMSSQASKKPPPRRASVVVRLHGQTHELVVDLSSHQPSIVSKEVYHGHGFPMLTIEEQTDAIELPRTHDEFIQSIKNRGLDMSSVVCSTFAVGWYGELRSRRVVKVLAFYTNGTVNFYMRPIEGIVVVVDLDLMKIVKYHDRFATTVPTAEDTEYRLEKQNPPFGPHLRGAAIVQPHGLGFDIKGHTISWANWKLHLGFDVRVGPIISLASIYDLEKDKYRQVLYRAYVSEVFVPYMDPTEEWYYKIYFDSGEYGFGLSAVSLQPRVDCPDNAVFVDGFFAGQNGSAVQIPNVTCVFEKYAGNIMWRHTEVGIPDVKINEVRSDVSLVVRSVSTVGNYDYILDWEFKPSGAIKFEVGLTGVLEVKAVNYTHASQIKEDEYGTMVGANTIATHHDHFFTYHLDLDVDGAPNSFVKTNLITKPVAEEGVPRKSYWTVSSKTARTESEAQLHLGLEPCDLIVVNPNKQTKVGNNVGYRLIPGPIASPILFRDDYPQIRSAFTNNNLWVTPYNKSEKWASGRYVDQSRGDDTLAVWTKRNRKIENEDIVLWYTLGFHHVPYQEDFPIMPTLSGGFELRPTNFFDRNPVLKTKSPEPVILSCKP</sequence>
<feature type="chain" id="PRO_5001573978" description="Amine oxidase" evidence="12">
    <location>
        <begin position="27"/>
        <end position="674"/>
    </location>
</feature>
<keyword evidence="4 11" id="KW-0479">Metal-binding</keyword>
<dbReference type="InterPro" id="IPR000269">
    <property type="entry name" value="Cu_amine_oxidase"/>
</dbReference>
<dbReference type="Pfam" id="PF01179">
    <property type="entry name" value="Cu_amine_oxid"/>
    <property type="match status" value="1"/>
</dbReference>
<dbReference type="GO" id="GO:0009737">
    <property type="term" value="P:response to abscisic acid"/>
    <property type="evidence" value="ECO:0007669"/>
    <property type="project" value="UniProtKB-ARBA"/>
</dbReference>
<name>A0A059B548_EUCGR</name>
<dbReference type="FunCoup" id="A0A059B548">
    <property type="interactions" value="93"/>
</dbReference>
<evidence type="ECO:0000256" key="7">
    <source>
        <dbReference type="ARBA" id="ARBA00023008"/>
    </source>
</evidence>
<keyword evidence="7 11" id="KW-0186">Copper</keyword>
<comment type="PTM">
    <text evidence="10 11">Topaquinone (TPQ) is generated by copper-dependent autoxidation of a specific tyrosyl residue.</text>
</comment>
<feature type="domain" description="Copper amine oxidase catalytic" evidence="13">
    <location>
        <begin position="247"/>
        <end position="660"/>
    </location>
</feature>
<dbReference type="AlphaFoldDB" id="A0A059B548"/>
<feature type="domain" description="Copper amine oxidase N3-terminal" evidence="15">
    <location>
        <begin position="126"/>
        <end position="218"/>
    </location>
</feature>
<dbReference type="GO" id="GO:1904585">
    <property type="term" value="P:response to putrescine"/>
    <property type="evidence" value="ECO:0007669"/>
    <property type="project" value="UniProtKB-ARBA"/>
</dbReference>
<evidence type="ECO:0000256" key="3">
    <source>
        <dbReference type="ARBA" id="ARBA00011738"/>
    </source>
</evidence>
<dbReference type="InterPro" id="IPR036460">
    <property type="entry name" value="Cu_amine_oxidase_C_sf"/>
</dbReference>
<dbReference type="GO" id="GO:0009753">
    <property type="term" value="P:response to jasmonic acid"/>
    <property type="evidence" value="ECO:0000318"/>
    <property type="project" value="GO_Central"/>
</dbReference>
<dbReference type="InterPro" id="IPR015802">
    <property type="entry name" value="Cu_amine_oxidase_N3"/>
</dbReference>
<dbReference type="GO" id="GO:0005507">
    <property type="term" value="F:copper ion binding"/>
    <property type="evidence" value="ECO:0000318"/>
    <property type="project" value="GO_Central"/>
</dbReference>
<dbReference type="FunFam" id="2.70.98.20:FF:000004">
    <property type="entry name" value="Amine oxidase"/>
    <property type="match status" value="1"/>
</dbReference>
<dbReference type="FunFam" id="3.10.450.40:FF:000012">
    <property type="entry name" value="Amine oxidase"/>
    <property type="match status" value="1"/>
</dbReference>
<dbReference type="InterPro" id="IPR015800">
    <property type="entry name" value="Cu_amine_oxidase_N2"/>
</dbReference>
<dbReference type="GO" id="GO:0009414">
    <property type="term" value="P:response to water deprivation"/>
    <property type="evidence" value="ECO:0007669"/>
    <property type="project" value="UniProtKB-ARBA"/>
</dbReference>
<keyword evidence="6 11" id="KW-0560">Oxidoreductase</keyword>
<dbReference type="GO" id="GO:0009308">
    <property type="term" value="P:amine metabolic process"/>
    <property type="evidence" value="ECO:0000318"/>
    <property type="project" value="GO_Central"/>
</dbReference>
<dbReference type="EMBL" id="KK198760">
    <property type="protein sequence ID" value="KCW60785.1"/>
    <property type="molecule type" value="Genomic_DNA"/>
</dbReference>
<evidence type="ECO:0000259" key="14">
    <source>
        <dbReference type="Pfam" id="PF02727"/>
    </source>
</evidence>
<evidence type="ECO:0000256" key="8">
    <source>
        <dbReference type="ARBA" id="ARBA00023157"/>
    </source>
</evidence>
<dbReference type="GO" id="GO:0009611">
    <property type="term" value="P:response to wounding"/>
    <property type="evidence" value="ECO:0007669"/>
    <property type="project" value="UniProtKB-ARBA"/>
</dbReference>
<evidence type="ECO:0000256" key="2">
    <source>
        <dbReference type="ARBA" id="ARBA00007983"/>
    </source>
</evidence>
<dbReference type="KEGG" id="egr:104414845"/>
<evidence type="ECO:0000259" key="15">
    <source>
        <dbReference type="Pfam" id="PF02728"/>
    </source>
</evidence>
<keyword evidence="8" id="KW-1015">Disulfide bond</keyword>
<dbReference type="InParanoid" id="A0A059B548"/>
<comment type="similarity">
    <text evidence="2 11">Belongs to the copper/topaquinone oxidase family.</text>
</comment>
<dbReference type="PROSITE" id="PS01164">
    <property type="entry name" value="COPPER_AMINE_OXID_1"/>
    <property type="match status" value="1"/>
</dbReference>
<comment type="cofactor">
    <cofactor evidence="1">
        <name>Cu cation</name>
        <dbReference type="ChEBI" id="CHEBI:23378"/>
    </cofactor>
</comment>
<organism evidence="16">
    <name type="scientific">Eucalyptus grandis</name>
    <name type="common">Flooded gum</name>
    <dbReference type="NCBI Taxonomy" id="71139"/>
    <lineage>
        <taxon>Eukaryota</taxon>
        <taxon>Viridiplantae</taxon>
        <taxon>Streptophyta</taxon>
        <taxon>Embryophyta</taxon>
        <taxon>Tracheophyta</taxon>
        <taxon>Spermatophyta</taxon>
        <taxon>Magnoliopsida</taxon>
        <taxon>eudicotyledons</taxon>
        <taxon>Gunneridae</taxon>
        <taxon>Pentapetalae</taxon>
        <taxon>rosids</taxon>
        <taxon>malvids</taxon>
        <taxon>Myrtales</taxon>
        <taxon>Myrtaceae</taxon>
        <taxon>Myrtoideae</taxon>
        <taxon>Eucalypteae</taxon>
        <taxon>Eucalyptus</taxon>
    </lineage>
</organism>
<dbReference type="SUPFAM" id="SSF49998">
    <property type="entry name" value="Amine oxidase catalytic domain"/>
    <property type="match status" value="1"/>
</dbReference>
<evidence type="ECO:0000256" key="12">
    <source>
        <dbReference type="SAM" id="SignalP"/>
    </source>
</evidence>
<protein>
    <recommendedName>
        <fullName evidence="11">Amine oxidase</fullName>
        <ecNumber evidence="11">1.4.3.-</ecNumber>
    </recommendedName>
</protein>
<dbReference type="EC" id="1.4.3.-" evidence="11"/>
<feature type="modified residue" description="2',4',5'-topaquinone" evidence="10">
    <location>
        <position position="413"/>
    </location>
</feature>
<dbReference type="Pfam" id="PF02727">
    <property type="entry name" value="Cu_amine_oxidN2"/>
    <property type="match status" value="1"/>
</dbReference>
<dbReference type="GO" id="GO:0052595">
    <property type="term" value="F:aliphatic amine oxidase activity"/>
    <property type="evidence" value="ECO:0007669"/>
    <property type="project" value="UniProtKB-ARBA"/>
</dbReference>
<dbReference type="PROSITE" id="PS01165">
    <property type="entry name" value="COPPER_AMINE_OXID_2"/>
    <property type="match status" value="1"/>
</dbReference>
<dbReference type="SUPFAM" id="SSF54416">
    <property type="entry name" value="Amine oxidase N-terminal region"/>
    <property type="match status" value="2"/>
</dbReference>
<dbReference type="GO" id="GO:0008131">
    <property type="term" value="F:primary methylamine oxidase activity"/>
    <property type="evidence" value="ECO:0000318"/>
    <property type="project" value="GO_Central"/>
</dbReference>
<dbReference type="OMA" id="FHIGYDV"/>
<dbReference type="FunFam" id="3.10.450.40:FF:000005">
    <property type="entry name" value="Amine oxidase"/>
    <property type="match status" value="1"/>
</dbReference>
<evidence type="ECO:0000259" key="13">
    <source>
        <dbReference type="Pfam" id="PF01179"/>
    </source>
</evidence>
<evidence type="ECO:0000256" key="4">
    <source>
        <dbReference type="ARBA" id="ARBA00022723"/>
    </source>
</evidence>
<evidence type="ECO:0000256" key="1">
    <source>
        <dbReference type="ARBA" id="ARBA00001935"/>
    </source>
</evidence>
<dbReference type="OrthoDB" id="5379943at2759"/>
<dbReference type="GO" id="GO:0009751">
    <property type="term" value="P:response to salicylic acid"/>
    <property type="evidence" value="ECO:0007669"/>
    <property type="project" value="UniProtKB-ARBA"/>
</dbReference>
<comment type="subunit">
    <text evidence="3">Homodimer.</text>
</comment>
<evidence type="ECO:0000256" key="6">
    <source>
        <dbReference type="ARBA" id="ARBA00023002"/>
    </source>
</evidence>